<accession>A0A6M3LE64</accession>
<dbReference type="AlphaFoldDB" id="A0A6M3LE64"/>
<protein>
    <submittedName>
        <fullName evidence="2">Uncharacterized protein</fullName>
    </submittedName>
</protein>
<evidence type="ECO:0000313" key="2">
    <source>
        <dbReference type="EMBL" id="QJA91644.1"/>
    </source>
</evidence>
<name>A0A6M3LE64_9ZZZZ</name>
<reference evidence="2" key="1">
    <citation type="submission" date="2020-03" db="EMBL/GenBank/DDBJ databases">
        <title>The deep terrestrial virosphere.</title>
        <authorList>
            <person name="Holmfeldt K."/>
            <person name="Nilsson E."/>
            <person name="Simone D."/>
            <person name="Lopez-Fernandez M."/>
            <person name="Wu X."/>
            <person name="de Brujin I."/>
            <person name="Lundin D."/>
            <person name="Andersson A."/>
            <person name="Bertilsson S."/>
            <person name="Dopson M."/>
        </authorList>
    </citation>
    <scope>NUCLEOTIDE SEQUENCE</scope>
    <source>
        <strain evidence="1">MM415A06039</strain>
        <strain evidence="2">MM415B03310</strain>
    </source>
</reference>
<gene>
    <name evidence="1" type="ORF">MM415A06039_0008</name>
    <name evidence="2" type="ORF">MM415B03310_0014</name>
</gene>
<evidence type="ECO:0000313" key="1">
    <source>
        <dbReference type="EMBL" id="QJA68642.1"/>
    </source>
</evidence>
<organism evidence="2">
    <name type="scientific">viral metagenome</name>
    <dbReference type="NCBI Taxonomy" id="1070528"/>
    <lineage>
        <taxon>unclassified sequences</taxon>
        <taxon>metagenomes</taxon>
        <taxon>organismal metagenomes</taxon>
    </lineage>
</organism>
<proteinExistence type="predicted"/>
<sequence length="173" mass="20949">MREATIKVYKYEELEESVKQKALEKLCDINVDYEWWEFIYDDAERIGLKIEEFELDRGAYCKGEWIEGAEESAEKILREHGEGCETYKDALRFRAELEQAEVLFKSRKDYDPEYEEFKESEEYEEVCEEFLRILLEDYRIILQKDYDWLTSEEAIVEMIEANEYEFTKDGKIM</sequence>
<dbReference type="EMBL" id="MT143002">
    <property type="protein sequence ID" value="QJA91644.1"/>
    <property type="molecule type" value="Genomic_DNA"/>
</dbReference>
<dbReference type="EMBL" id="MT141635">
    <property type="protein sequence ID" value="QJA68642.1"/>
    <property type="molecule type" value="Genomic_DNA"/>
</dbReference>